<dbReference type="EMBL" id="BPLR01007574">
    <property type="protein sequence ID" value="GIY18060.1"/>
    <property type="molecule type" value="Genomic_DNA"/>
</dbReference>
<dbReference type="AlphaFoldDB" id="A0AAV4R8L7"/>
<evidence type="ECO:0000313" key="1">
    <source>
        <dbReference type="EMBL" id="GIY18060.1"/>
    </source>
</evidence>
<dbReference type="Proteomes" id="UP001054945">
    <property type="component" value="Unassembled WGS sequence"/>
</dbReference>
<accession>A0AAV4R8L7</accession>
<protein>
    <submittedName>
        <fullName evidence="1">Utrophin</fullName>
    </submittedName>
</protein>
<keyword evidence="2" id="KW-1185">Reference proteome</keyword>
<gene>
    <name evidence="1" type="primary">UTRN_1</name>
    <name evidence="1" type="ORF">CEXT_62141</name>
</gene>
<dbReference type="SUPFAM" id="SSF46966">
    <property type="entry name" value="Spectrin repeat"/>
    <property type="match status" value="1"/>
</dbReference>
<proteinExistence type="predicted"/>
<reference evidence="1 2" key="1">
    <citation type="submission" date="2021-06" db="EMBL/GenBank/DDBJ databases">
        <title>Caerostris extrusa draft genome.</title>
        <authorList>
            <person name="Kono N."/>
            <person name="Arakawa K."/>
        </authorList>
    </citation>
    <scope>NUCLEOTIDE SEQUENCE [LARGE SCALE GENOMIC DNA]</scope>
</reference>
<sequence>MLAGALVNVEDVENLELRYAKVTGILPDRRHNLESYVNGLSKFQEQAVIENDWLKDSRKHLEDRLALYSAGRTVSNSADVTKEDVVSHHQTISKLVQQQSELECAAQKSSLILSPSVKRTTSNLVSEWAALTQTLKKLRPYERCPSPINLDTIAPLSSNSAIIEARKSRTTFGGTLPTTGPGKIWADQLCELQDWLEGQDLNLQMQVVDVTDENAIVSVIEKVQAIFMNFMYFTVK</sequence>
<comment type="caution">
    <text evidence="1">The sequence shown here is derived from an EMBL/GenBank/DDBJ whole genome shotgun (WGS) entry which is preliminary data.</text>
</comment>
<name>A0AAV4R8L7_CAEEX</name>
<organism evidence="1 2">
    <name type="scientific">Caerostris extrusa</name>
    <name type="common">Bark spider</name>
    <name type="synonym">Caerostris bankana</name>
    <dbReference type="NCBI Taxonomy" id="172846"/>
    <lineage>
        <taxon>Eukaryota</taxon>
        <taxon>Metazoa</taxon>
        <taxon>Ecdysozoa</taxon>
        <taxon>Arthropoda</taxon>
        <taxon>Chelicerata</taxon>
        <taxon>Arachnida</taxon>
        <taxon>Araneae</taxon>
        <taxon>Araneomorphae</taxon>
        <taxon>Entelegynae</taxon>
        <taxon>Araneoidea</taxon>
        <taxon>Araneidae</taxon>
        <taxon>Caerostris</taxon>
    </lineage>
</organism>
<evidence type="ECO:0000313" key="2">
    <source>
        <dbReference type="Proteomes" id="UP001054945"/>
    </source>
</evidence>